<gene>
    <name evidence="4" type="ORF">ABS642_07480</name>
</gene>
<reference evidence="4" key="1">
    <citation type="submission" date="2024-06" db="EMBL/GenBank/DDBJ databases">
        <title>Draft genome sequence of Microbacterium sp. strain A8/3-1, isolated from Oxytropis tragacanthoides Fisch. ex DC. Root nodules in the Altai region of Russia.</title>
        <authorList>
            <person name="Sazanova A."/>
            <person name="Guro P."/>
            <person name="Kuznetsova I."/>
            <person name="Belimov A."/>
            <person name="Safronova V."/>
        </authorList>
    </citation>
    <scope>NUCLEOTIDE SEQUENCE</scope>
    <source>
        <strain evidence="4">A8/3-1</strain>
    </source>
</reference>
<dbReference type="Gene3D" id="3.40.50.1390">
    <property type="entry name" value="Resolvase, N-terminal catalytic domain"/>
    <property type="match status" value="1"/>
</dbReference>
<dbReference type="EMBL" id="CP158357">
    <property type="protein sequence ID" value="XBX79913.1"/>
    <property type="molecule type" value="Genomic_DNA"/>
</dbReference>
<dbReference type="PANTHER" id="PTHR30461">
    <property type="entry name" value="DNA-INVERTASE FROM LAMBDOID PROPHAGE"/>
    <property type="match status" value="1"/>
</dbReference>
<dbReference type="GO" id="GO:0000150">
    <property type="term" value="F:DNA strand exchange activity"/>
    <property type="evidence" value="ECO:0007669"/>
    <property type="project" value="InterPro"/>
</dbReference>
<dbReference type="Pfam" id="PF00239">
    <property type="entry name" value="Resolvase"/>
    <property type="match status" value="1"/>
</dbReference>
<evidence type="ECO:0000256" key="1">
    <source>
        <dbReference type="SAM" id="MobiDB-lite"/>
    </source>
</evidence>
<feature type="region of interest" description="Disordered" evidence="1">
    <location>
        <begin position="457"/>
        <end position="476"/>
    </location>
</feature>
<dbReference type="AlphaFoldDB" id="A0AAU7W038"/>
<dbReference type="InterPro" id="IPR006119">
    <property type="entry name" value="Resolv_N"/>
</dbReference>
<dbReference type="InterPro" id="IPR038109">
    <property type="entry name" value="DNA_bind_recomb_sf"/>
</dbReference>
<protein>
    <submittedName>
        <fullName evidence="4">Recombinase family protein</fullName>
    </submittedName>
</protein>
<dbReference type="SMART" id="SM00857">
    <property type="entry name" value="Resolvase"/>
    <property type="match status" value="1"/>
</dbReference>
<name>A0AAU7W038_9MICO</name>
<feature type="compositionally biased region" description="Basic and acidic residues" evidence="1">
    <location>
        <begin position="463"/>
        <end position="476"/>
    </location>
</feature>
<evidence type="ECO:0000259" key="3">
    <source>
        <dbReference type="PROSITE" id="PS51737"/>
    </source>
</evidence>
<feature type="domain" description="Resolvase/invertase-type recombinase catalytic" evidence="2">
    <location>
        <begin position="9"/>
        <end position="158"/>
    </location>
</feature>
<dbReference type="InterPro" id="IPR036162">
    <property type="entry name" value="Resolvase-like_N_sf"/>
</dbReference>
<feature type="domain" description="Recombinase" evidence="3">
    <location>
        <begin position="167"/>
        <end position="271"/>
    </location>
</feature>
<dbReference type="PANTHER" id="PTHR30461:SF23">
    <property type="entry name" value="DNA RECOMBINASE-RELATED"/>
    <property type="match status" value="1"/>
</dbReference>
<evidence type="ECO:0000259" key="2">
    <source>
        <dbReference type="PROSITE" id="PS51736"/>
    </source>
</evidence>
<dbReference type="GO" id="GO:0003677">
    <property type="term" value="F:DNA binding"/>
    <property type="evidence" value="ECO:0007669"/>
    <property type="project" value="InterPro"/>
</dbReference>
<dbReference type="CDD" id="cd00338">
    <property type="entry name" value="Ser_Recombinase"/>
    <property type="match status" value="1"/>
</dbReference>
<organism evidence="4">
    <name type="scientific">Microbacterium sp. A8/3-1</name>
    <dbReference type="NCBI Taxonomy" id="3160749"/>
    <lineage>
        <taxon>Bacteria</taxon>
        <taxon>Bacillati</taxon>
        <taxon>Actinomycetota</taxon>
        <taxon>Actinomycetes</taxon>
        <taxon>Micrococcales</taxon>
        <taxon>Microbacteriaceae</taxon>
        <taxon>Microbacterium</taxon>
    </lineage>
</organism>
<accession>A0AAU7W038</accession>
<sequence length="476" mass="51955">MRNEAVVRPVAVYARISADRSGEGLGVARQVEDCMRLVAERGWVVFDTYVDNDISAFTGGRERPEFSRMIADIEAGRVGAVVVYHQDRLTRRPGEFERFVEVCQRHGVDQLVTVTSDISFGNDNGMLVARITAAVAANESARKRARILRKVEQNVAAGKPNGGAARPFGYEDDKVTVRETEAQIIRTVADRFIQGEPLRSLVAWLNEEGIPTSGRADTWRTTTLRTLLMAGRIAGLRDHHGEVAGEAAWDPIISREVRERILAVFASRKRAGRRAPQRYLLSGLLRCGKCEGRLFSAARKTPAGGVERRYVCQSGPDHGGCGKLTVSAVPVESWITEAALYRLDTPEVAVALEGRGVTDARHADAVAALGAAQRRLTDVAEMFAAGDISKAEYLAARPIAEAKAAEAGRVLESLATRDTLDSLVGQGTLIRDRWDTYSLDRQHAIVRAILPSATIAPGTRGRGNFDPDRVQPHWAA</sequence>
<dbReference type="InterPro" id="IPR050639">
    <property type="entry name" value="SSR_resolvase"/>
</dbReference>
<dbReference type="Pfam" id="PF07508">
    <property type="entry name" value="Recombinase"/>
    <property type="match status" value="1"/>
</dbReference>
<dbReference type="PROSITE" id="PS51736">
    <property type="entry name" value="RECOMBINASES_3"/>
    <property type="match status" value="1"/>
</dbReference>
<dbReference type="RefSeq" id="WP_350352821.1">
    <property type="nucleotide sequence ID" value="NZ_CP158357.1"/>
</dbReference>
<dbReference type="InterPro" id="IPR025827">
    <property type="entry name" value="Zn_ribbon_recom_dom"/>
</dbReference>
<dbReference type="Pfam" id="PF13408">
    <property type="entry name" value="Zn_ribbon_recom"/>
    <property type="match status" value="1"/>
</dbReference>
<proteinExistence type="predicted"/>
<dbReference type="Gene3D" id="3.90.1750.20">
    <property type="entry name" value="Putative Large Serine Recombinase, Chain B, Domain 2"/>
    <property type="match status" value="1"/>
</dbReference>
<evidence type="ECO:0000313" key="4">
    <source>
        <dbReference type="EMBL" id="XBX79913.1"/>
    </source>
</evidence>
<dbReference type="SUPFAM" id="SSF53041">
    <property type="entry name" value="Resolvase-like"/>
    <property type="match status" value="1"/>
</dbReference>
<dbReference type="InterPro" id="IPR011109">
    <property type="entry name" value="DNA_bind_recombinase_dom"/>
</dbReference>
<dbReference type="PROSITE" id="PS51737">
    <property type="entry name" value="RECOMBINASE_DNA_BIND"/>
    <property type="match status" value="1"/>
</dbReference>